<gene>
    <name evidence="3" type="ORF">JH146_1642</name>
</gene>
<dbReference type="Gene3D" id="3.30.70.1360">
    <property type="entry name" value="mj0159-like"/>
    <property type="match status" value="4"/>
</dbReference>
<dbReference type="EMBL" id="CP009149">
    <property type="protein sequence ID" value="AIJ06484.1"/>
    <property type="molecule type" value="Genomic_DNA"/>
</dbReference>
<evidence type="ECO:0000313" key="3">
    <source>
        <dbReference type="EMBL" id="AIJ06484.1"/>
    </source>
</evidence>
<evidence type="ECO:0000313" key="4">
    <source>
        <dbReference type="Proteomes" id="UP000028781"/>
    </source>
</evidence>
<dbReference type="Pfam" id="PF08461">
    <property type="entry name" value="WHD_RNase_R"/>
    <property type="match status" value="1"/>
</dbReference>
<dbReference type="InterPro" id="IPR038982">
    <property type="entry name" value="NrpR"/>
</dbReference>
<dbReference type="InterPro" id="IPR036390">
    <property type="entry name" value="WH_DNA-bd_sf"/>
</dbReference>
<proteinExistence type="predicted"/>
<organism evidence="3 4">
    <name type="scientific">Methanocaldococcus bathoardescens</name>
    <dbReference type="NCBI Taxonomy" id="1301915"/>
    <lineage>
        <taxon>Archaea</taxon>
        <taxon>Methanobacteriati</taxon>
        <taxon>Methanobacteriota</taxon>
        <taxon>Methanomada group</taxon>
        <taxon>Methanococci</taxon>
        <taxon>Methanococcales</taxon>
        <taxon>Methanocaldococcaceae</taxon>
        <taxon>Methanocaldococcus</taxon>
    </lineage>
</organism>
<reference evidence="3 4" key="1">
    <citation type="journal article" date="2015" name="Int. J. Syst. Evol. Microbiol.">
        <title>M ethanocaldococcus bathoardescens sp. nov., a hyperthermophilic methanogen isolated from a volcanically active deep-sea hydrothermal vent.</title>
        <authorList>
            <person name="Stewart L.C."/>
            <person name="Jung J.H."/>
            <person name="Kim Y.T."/>
            <person name="Kwon S.W."/>
            <person name="Park C.S."/>
            <person name="Holden J.F."/>
        </authorList>
    </citation>
    <scope>NUCLEOTIDE SEQUENCE [LARGE SCALE GENOMIC DNA]</scope>
    <source>
        <strain evidence="3 4">JH146</strain>
    </source>
</reference>
<dbReference type="AlphaFoldDB" id="A0A076LLC6"/>
<dbReference type="Proteomes" id="UP000028781">
    <property type="component" value="Chromosome"/>
</dbReference>
<keyword evidence="4" id="KW-1185">Reference proteome</keyword>
<dbReference type="Pfam" id="PF01995">
    <property type="entry name" value="NRD1_2"/>
    <property type="match status" value="2"/>
</dbReference>
<protein>
    <submittedName>
        <fullName evidence="3">Uncharacterized protein</fullName>
    </submittedName>
</protein>
<feature type="domain" description="Ribonuclease R winged-helix" evidence="2">
    <location>
        <begin position="9"/>
        <end position="74"/>
    </location>
</feature>
<feature type="domain" description="NrpR regulatory" evidence="1">
    <location>
        <begin position="319"/>
        <end position="534"/>
    </location>
</feature>
<dbReference type="PANTHER" id="PTHR41964:SF1">
    <property type="entry name" value="GLOBAL NITROGEN REGULATOR NRPR"/>
    <property type="match status" value="1"/>
</dbReference>
<dbReference type="InterPro" id="IPR002846">
    <property type="entry name" value="NRD"/>
</dbReference>
<dbReference type="SUPFAM" id="SSF46785">
    <property type="entry name" value="Winged helix' DNA-binding domain"/>
    <property type="match status" value="1"/>
</dbReference>
<dbReference type="InterPro" id="IPR013668">
    <property type="entry name" value="RNase_R_HTH_12"/>
</dbReference>
<dbReference type="HOGENOM" id="CLU_507744_0_0_2"/>
<dbReference type="OrthoDB" id="358798at2157"/>
<accession>A0A076LLC6</accession>
<dbReference type="PANTHER" id="PTHR41964">
    <property type="entry name" value="GLOBAL NITROGEN REGULATOR NRPR"/>
    <property type="match status" value="1"/>
</dbReference>
<dbReference type="KEGG" id="mjh:JH146_1642"/>
<evidence type="ECO:0000259" key="1">
    <source>
        <dbReference type="Pfam" id="PF01995"/>
    </source>
</evidence>
<dbReference type="GeneID" id="24892280"/>
<dbReference type="RefSeq" id="WP_048202550.1">
    <property type="nucleotide sequence ID" value="NZ_CP009149.1"/>
</dbReference>
<dbReference type="STRING" id="1301915.JH146_1642"/>
<evidence type="ECO:0000259" key="2">
    <source>
        <dbReference type="Pfam" id="PF08461"/>
    </source>
</evidence>
<sequence>MADLDRKLIEILDILSKSKEPVGAKIIAKELNKRGYKIGERAVRYHLKLLDGMKLTKKVGYAGRVITERGLEELEKANISYRLGSIYSNILEKTISANYRFGYVVINRCQVYADFNDVLKIIKSVYESGLAVGDRVGVMDREKFVEINTLCSLNFDNVLLQNGIFPLHVCAGIVKYEDGKPVEFKEIIKYKSTSIDPLRAFIEKKETDVMGIIENGEGYLPANFRCFGVEFLERFKSILEKDELKCIISYGTENVLGLDVGDDKVGVALIGGLTPIAPFVENNYYVEISPMSSIVRLESLHKVKKNPRDIVTKKANIRIKTALSKMFNAMAKVTYDIDEGDGDVVVNTAFIDKKYIDEALDLLKEAYKKGLGISDRFGIVEEGNKIKIQTVCAVTLDGIFLRNSVPVIPRYGGVLEITEDKERFIDIIGYDGSSLDPHEVFFNSVDCEKTFLAGFREVHRVAREKLEEVLKRLDWNGIKTIGEPNNELYGINVNKDMCGVVTIGGINPLVLLKENEIPIELRAMHEVVKFSDLKSYEDI</sequence>
<feature type="domain" description="NrpR regulatory" evidence="1">
    <location>
        <begin position="84"/>
        <end position="301"/>
    </location>
</feature>
<dbReference type="InterPro" id="IPR036984">
    <property type="entry name" value="NrpR_dom_sf"/>
</dbReference>
<name>A0A076LLC6_9EURY</name>